<name>A0AAV2MZ58_9HYME</name>
<protein>
    <submittedName>
        <fullName evidence="2">Uncharacterized protein</fullName>
    </submittedName>
</protein>
<dbReference type="EMBL" id="CAXIPU020000721">
    <property type="protein sequence ID" value="CAL1672600.1"/>
    <property type="molecule type" value="Genomic_DNA"/>
</dbReference>
<accession>A0AAV2MZ58</accession>
<gene>
    <name evidence="2" type="ORF">LPLAT_LOCUS9506</name>
</gene>
<dbReference type="Proteomes" id="UP001497644">
    <property type="component" value="Unassembled WGS sequence"/>
</dbReference>
<dbReference type="AlphaFoldDB" id="A0AAV2MZ58"/>
<organism evidence="2 3">
    <name type="scientific">Lasius platythorax</name>
    <dbReference type="NCBI Taxonomy" id="488582"/>
    <lineage>
        <taxon>Eukaryota</taxon>
        <taxon>Metazoa</taxon>
        <taxon>Ecdysozoa</taxon>
        <taxon>Arthropoda</taxon>
        <taxon>Hexapoda</taxon>
        <taxon>Insecta</taxon>
        <taxon>Pterygota</taxon>
        <taxon>Neoptera</taxon>
        <taxon>Endopterygota</taxon>
        <taxon>Hymenoptera</taxon>
        <taxon>Apocrita</taxon>
        <taxon>Aculeata</taxon>
        <taxon>Formicoidea</taxon>
        <taxon>Formicidae</taxon>
        <taxon>Formicinae</taxon>
        <taxon>Lasius</taxon>
        <taxon>Lasius</taxon>
    </lineage>
</organism>
<proteinExistence type="predicted"/>
<reference evidence="2" key="1">
    <citation type="submission" date="2024-04" db="EMBL/GenBank/DDBJ databases">
        <authorList>
            <consortium name="Molecular Ecology Group"/>
        </authorList>
    </citation>
    <scope>NUCLEOTIDE SEQUENCE</scope>
</reference>
<sequence>MIIASITDIEEVDKVQENIQNASEKNITDTQSETRRSHFVSVKAKKRKLNNKELEDSRVDKAFNVLQACAQRDNSEVYGEHITVRALFRGTALNNQDDT</sequence>
<comment type="caution">
    <text evidence="2">The sequence shown here is derived from an EMBL/GenBank/DDBJ whole genome shotgun (WGS) entry which is preliminary data.</text>
</comment>
<evidence type="ECO:0000313" key="3">
    <source>
        <dbReference type="Proteomes" id="UP001497644"/>
    </source>
</evidence>
<feature type="region of interest" description="Disordered" evidence="1">
    <location>
        <begin position="25"/>
        <end position="44"/>
    </location>
</feature>
<keyword evidence="3" id="KW-1185">Reference proteome</keyword>
<evidence type="ECO:0000256" key="1">
    <source>
        <dbReference type="SAM" id="MobiDB-lite"/>
    </source>
</evidence>
<evidence type="ECO:0000313" key="2">
    <source>
        <dbReference type="EMBL" id="CAL1672600.1"/>
    </source>
</evidence>